<protein>
    <recommendedName>
        <fullName evidence="2">Gliding motility-associated protein GldM N-terminal domain-containing protein</fullName>
    </recommendedName>
</protein>
<evidence type="ECO:0000256" key="1">
    <source>
        <dbReference type="SAM" id="SignalP"/>
    </source>
</evidence>
<comment type="caution">
    <text evidence="3">The sequence shown here is derived from an EMBL/GenBank/DDBJ whole genome shotgun (WGS) entry which is preliminary data.</text>
</comment>
<accession>A0A081DBU7</accession>
<organism evidence="3 4">
    <name type="scientific">Nonlabens ulvanivorans</name>
    <name type="common">Persicivirga ulvanivorans</name>
    <dbReference type="NCBI Taxonomy" id="906888"/>
    <lineage>
        <taxon>Bacteria</taxon>
        <taxon>Pseudomonadati</taxon>
        <taxon>Bacteroidota</taxon>
        <taxon>Flavobacteriia</taxon>
        <taxon>Flavobacteriales</taxon>
        <taxon>Flavobacteriaceae</taxon>
        <taxon>Nonlabens</taxon>
    </lineage>
</organism>
<dbReference type="Proteomes" id="UP000028980">
    <property type="component" value="Unassembled WGS sequence"/>
</dbReference>
<sequence>MKKYLYILFSIALLFTITACNFFNKQTTEAFDAIELNVEAASLDKSKEIESLMKTITDSAMANPAVYASAYNHMNEFHTKSERLLTELQHVRGLINDQVGESGDFEKMDEDTDQLLFNGDQPSENGARFIKAFQDYNLTASDQLFFFPEAEKMAQNAFSIEDVTNRDGENVEWLTYNFKGFPAIASKTKIAMMENDVKNVESTFLKALIEKPQF</sequence>
<reference evidence="3 4" key="1">
    <citation type="journal article" date="2014" name="Genome Announc.">
        <title>Draft Genome Sequences of Marine Flavobacterium Nonlabens Strains NR17, NR24, NR27, NR32, NR33, and Ara13.</title>
        <authorList>
            <person name="Nakanishi M."/>
            <person name="Meirelles P."/>
            <person name="Suzuki R."/>
            <person name="Takatani N."/>
            <person name="Mino S."/>
            <person name="Suda W."/>
            <person name="Oshima K."/>
            <person name="Hattori M."/>
            <person name="Ohkuma M."/>
            <person name="Hosokawa M."/>
            <person name="Miyashita K."/>
            <person name="Thompson F.L."/>
            <person name="Niwa A."/>
            <person name="Sawabe T."/>
            <person name="Sawabe T."/>
        </authorList>
    </citation>
    <scope>NUCLEOTIDE SEQUENCE [LARGE SCALE GENOMIC DNA]</scope>
    <source>
        <strain evidence="4">JCM19296</strain>
    </source>
</reference>
<dbReference type="Pfam" id="PF12081">
    <property type="entry name" value="GldM_1st"/>
    <property type="match status" value="1"/>
</dbReference>
<feature type="signal peptide" evidence="1">
    <location>
        <begin position="1"/>
        <end position="19"/>
    </location>
</feature>
<name>A0A081DBU7_NONUL</name>
<feature type="chain" id="PRO_5001756572" description="Gliding motility-associated protein GldM N-terminal domain-containing protein" evidence="1">
    <location>
        <begin position="20"/>
        <end position="214"/>
    </location>
</feature>
<keyword evidence="1" id="KW-0732">Signal</keyword>
<dbReference type="AlphaFoldDB" id="A0A081DBU7"/>
<evidence type="ECO:0000313" key="3">
    <source>
        <dbReference type="EMBL" id="GAK76393.1"/>
    </source>
</evidence>
<evidence type="ECO:0000313" key="4">
    <source>
        <dbReference type="Proteomes" id="UP000028980"/>
    </source>
</evidence>
<dbReference type="InterPro" id="IPR022720">
    <property type="entry name" value="Motility-assoc_prot_GldM_N"/>
</dbReference>
<dbReference type="PROSITE" id="PS51257">
    <property type="entry name" value="PROKAR_LIPOPROTEIN"/>
    <property type="match status" value="1"/>
</dbReference>
<proteinExistence type="predicted"/>
<feature type="domain" description="Gliding motility-associated protein GldM N-terminal" evidence="2">
    <location>
        <begin position="29"/>
        <end position="210"/>
    </location>
</feature>
<dbReference type="EMBL" id="BBLG01000004">
    <property type="protein sequence ID" value="GAK76393.1"/>
    <property type="molecule type" value="Genomic_DNA"/>
</dbReference>
<evidence type="ECO:0000259" key="2">
    <source>
        <dbReference type="Pfam" id="PF12081"/>
    </source>
</evidence>
<gene>
    <name evidence="3" type="ORF">JCM19296_1990</name>
</gene>